<feature type="transmembrane region" description="Helical" evidence="8">
    <location>
        <begin position="116"/>
        <end position="134"/>
    </location>
</feature>
<comment type="pathway">
    <text evidence="3">One-carbon metabolism; methylamine degradation.</text>
</comment>
<evidence type="ECO:0000256" key="3">
    <source>
        <dbReference type="ARBA" id="ARBA00004856"/>
    </source>
</evidence>
<dbReference type="GO" id="GO:0016020">
    <property type="term" value="C:membrane"/>
    <property type="evidence" value="ECO:0007669"/>
    <property type="project" value="UniProtKB-SubCell"/>
</dbReference>
<comment type="function">
    <text evidence="1">May be specifically involved in the processing, transport, and/or maturation of the MADH beta-subunit.</text>
</comment>
<evidence type="ECO:0000313" key="10">
    <source>
        <dbReference type="EMBL" id="MYN17196.1"/>
    </source>
</evidence>
<reference evidence="10 11" key="1">
    <citation type="submission" date="2019-12" db="EMBL/GenBank/DDBJ databases">
        <title>Novel species isolated from a subtropical stream in China.</title>
        <authorList>
            <person name="Lu H."/>
        </authorList>
    </citation>
    <scope>NUCLEOTIDE SEQUENCE [LARGE SCALE GENOMIC DNA]</scope>
    <source>
        <strain evidence="10 11">FT107W</strain>
    </source>
</reference>
<feature type="transmembrane region" description="Helical" evidence="8">
    <location>
        <begin position="73"/>
        <end position="95"/>
    </location>
</feature>
<evidence type="ECO:0000256" key="1">
    <source>
        <dbReference type="ARBA" id="ARBA00003475"/>
    </source>
</evidence>
<proteinExistence type="predicted"/>
<feature type="transmembrane region" description="Helical" evidence="8">
    <location>
        <begin position="140"/>
        <end position="160"/>
    </location>
</feature>
<organism evidence="10 11">
    <name type="scientific">Duganella vulcania</name>
    <dbReference type="NCBI Taxonomy" id="2692166"/>
    <lineage>
        <taxon>Bacteria</taxon>
        <taxon>Pseudomonadati</taxon>
        <taxon>Pseudomonadota</taxon>
        <taxon>Betaproteobacteria</taxon>
        <taxon>Burkholderiales</taxon>
        <taxon>Oxalobacteraceae</taxon>
        <taxon>Telluria group</taxon>
        <taxon>Duganella</taxon>
    </lineage>
</organism>
<evidence type="ECO:0000256" key="7">
    <source>
        <dbReference type="ARBA" id="ARBA00023136"/>
    </source>
</evidence>
<accession>A0A845HKS5</accession>
<keyword evidence="6 8" id="KW-1133">Transmembrane helix</keyword>
<evidence type="ECO:0000256" key="5">
    <source>
        <dbReference type="ARBA" id="ARBA00022692"/>
    </source>
</evidence>
<feature type="transmembrane region" description="Helical" evidence="8">
    <location>
        <begin position="46"/>
        <end position="67"/>
    </location>
</feature>
<evidence type="ECO:0000259" key="9">
    <source>
        <dbReference type="Pfam" id="PF07291"/>
    </source>
</evidence>
<evidence type="ECO:0000256" key="4">
    <source>
        <dbReference type="ARBA" id="ARBA00019078"/>
    </source>
</evidence>
<keyword evidence="5 8" id="KW-0812">Transmembrane</keyword>
<name>A0A845HKS5_9BURK</name>
<protein>
    <recommendedName>
        <fullName evidence="4">Methylamine utilization protein MauE</fullName>
    </recommendedName>
</protein>
<dbReference type="GO" id="GO:0030416">
    <property type="term" value="P:methylamine metabolic process"/>
    <property type="evidence" value="ECO:0007669"/>
    <property type="project" value="InterPro"/>
</dbReference>
<evidence type="ECO:0000256" key="6">
    <source>
        <dbReference type="ARBA" id="ARBA00022989"/>
    </source>
</evidence>
<feature type="domain" description="Methylamine utilisation protein MauE" evidence="9">
    <location>
        <begin position="6"/>
        <end position="131"/>
    </location>
</feature>
<comment type="caution">
    <text evidence="10">The sequence shown here is derived from an EMBL/GenBank/DDBJ whole genome shotgun (WGS) entry which is preliminary data.</text>
</comment>
<dbReference type="InterPro" id="IPR009908">
    <property type="entry name" value="Methylamine_util_MauE"/>
</dbReference>
<evidence type="ECO:0000256" key="2">
    <source>
        <dbReference type="ARBA" id="ARBA00004141"/>
    </source>
</evidence>
<evidence type="ECO:0000313" key="11">
    <source>
        <dbReference type="Proteomes" id="UP000484875"/>
    </source>
</evidence>
<comment type="subcellular location">
    <subcellularLocation>
        <location evidence="2">Membrane</location>
        <topology evidence="2">Multi-pass membrane protein</topology>
    </subcellularLocation>
</comment>
<evidence type="ECO:0000256" key="8">
    <source>
        <dbReference type="SAM" id="Phobius"/>
    </source>
</evidence>
<feature type="transmembrane region" description="Helical" evidence="8">
    <location>
        <begin position="6"/>
        <end position="25"/>
    </location>
</feature>
<dbReference type="AlphaFoldDB" id="A0A845HKS5"/>
<sequence>MSTGQFLGEILRYFVALLMLAAATAKLRDLAGFRDNLASLFGMGPALRALAAPAVAAAELAVAALLLGGLARMGLLAALLMLGVFTALVGYKFYTQSVVRCGCFGEAERSLSGLDLLRNVLVIVAIAAGLALPAGLAPPWHVAVLAASLGCLACVVAVHFHEIVHLLSPSDG</sequence>
<dbReference type="Pfam" id="PF07291">
    <property type="entry name" value="MauE"/>
    <property type="match status" value="1"/>
</dbReference>
<gene>
    <name evidence="10" type="ORF">GTP81_10575</name>
</gene>
<dbReference type="RefSeq" id="WP_161089839.1">
    <property type="nucleotide sequence ID" value="NZ_WWCV01000015.1"/>
</dbReference>
<keyword evidence="7 8" id="KW-0472">Membrane</keyword>
<dbReference type="Proteomes" id="UP000484875">
    <property type="component" value="Unassembled WGS sequence"/>
</dbReference>
<dbReference type="EMBL" id="WWCV01000015">
    <property type="protein sequence ID" value="MYN17196.1"/>
    <property type="molecule type" value="Genomic_DNA"/>
</dbReference>
<keyword evidence="11" id="KW-1185">Reference proteome</keyword>